<accession>A0A645GLK8</accession>
<gene>
    <name evidence="2" type="ORF">SDC9_174177</name>
</gene>
<reference evidence="2" key="1">
    <citation type="submission" date="2019-08" db="EMBL/GenBank/DDBJ databases">
        <authorList>
            <person name="Kucharzyk K."/>
            <person name="Murdoch R.W."/>
            <person name="Higgins S."/>
            <person name="Loffler F."/>
        </authorList>
    </citation>
    <scope>NUCLEOTIDE SEQUENCE</scope>
</reference>
<organism evidence="2">
    <name type="scientific">bioreactor metagenome</name>
    <dbReference type="NCBI Taxonomy" id="1076179"/>
    <lineage>
        <taxon>unclassified sequences</taxon>
        <taxon>metagenomes</taxon>
        <taxon>ecological metagenomes</taxon>
    </lineage>
</organism>
<name>A0A645GLK8_9ZZZZ</name>
<proteinExistence type="predicted"/>
<comment type="caution">
    <text evidence="2">The sequence shown here is derived from an EMBL/GenBank/DDBJ whole genome shotgun (WGS) entry which is preliminary data.</text>
</comment>
<dbReference type="AlphaFoldDB" id="A0A645GLK8"/>
<evidence type="ECO:0000256" key="1">
    <source>
        <dbReference type="SAM" id="MobiDB-lite"/>
    </source>
</evidence>
<feature type="compositionally biased region" description="Polar residues" evidence="1">
    <location>
        <begin position="14"/>
        <end position="23"/>
    </location>
</feature>
<evidence type="ECO:0000313" key="2">
    <source>
        <dbReference type="EMBL" id="MPN26752.1"/>
    </source>
</evidence>
<protein>
    <submittedName>
        <fullName evidence="2">Uncharacterized protein</fullName>
    </submittedName>
</protein>
<feature type="region of interest" description="Disordered" evidence="1">
    <location>
        <begin position="1"/>
        <end position="29"/>
    </location>
</feature>
<dbReference type="EMBL" id="VSSQ01076380">
    <property type="protein sequence ID" value="MPN26752.1"/>
    <property type="molecule type" value="Genomic_DNA"/>
</dbReference>
<sequence length="78" mass="8253">MVSRTGREGVITHGEQTTEQSDVPSGMEHTRVDSGAVCAAGTHGKNADDDAGDLLDSENHTHGLWGLLCCRAVDEAYL</sequence>